<dbReference type="RefSeq" id="WP_150165335.1">
    <property type="nucleotide sequence ID" value="NZ_CP029193.1"/>
</dbReference>
<sequence length="75" mass="7813">MTDTQITYARARLGGRAEDVVLADTRSGGLVVYVGGALAIDIPTTLDPDVLDALSDAFARAAQQQTSRHGIKAVA</sequence>
<gene>
    <name evidence="1" type="ORF">DEJ47_05015</name>
</gene>
<dbReference type="Proteomes" id="UP000323046">
    <property type="component" value="Chromosome"/>
</dbReference>
<keyword evidence="2" id="KW-1185">Reference proteome</keyword>
<organism evidence="1 2">
    <name type="scientific">Streptomyces venezuelae</name>
    <dbReference type="NCBI Taxonomy" id="54571"/>
    <lineage>
        <taxon>Bacteria</taxon>
        <taxon>Bacillati</taxon>
        <taxon>Actinomycetota</taxon>
        <taxon>Actinomycetes</taxon>
        <taxon>Kitasatosporales</taxon>
        <taxon>Streptomycetaceae</taxon>
        <taxon>Streptomyces</taxon>
    </lineage>
</organism>
<name>A0A5P2B5Z1_STRVZ</name>
<proteinExistence type="predicted"/>
<protein>
    <submittedName>
        <fullName evidence="1">Uncharacterized protein</fullName>
    </submittedName>
</protein>
<dbReference type="EMBL" id="CP029193">
    <property type="protein sequence ID" value="QES25903.1"/>
    <property type="molecule type" value="Genomic_DNA"/>
</dbReference>
<accession>A0A5P2B5Z1</accession>
<evidence type="ECO:0000313" key="2">
    <source>
        <dbReference type="Proteomes" id="UP000323046"/>
    </source>
</evidence>
<dbReference type="AlphaFoldDB" id="A0A5P2B5Z1"/>
<evidence type="ECO:0000313" key="1">
    <source>
        <dbReference type="EMBL" id="QES25903.1"/>
    </source>
</evidence>
<reference evidence="1 2" key="1">
    <citation type="submission" date="2018-05" db="EMBL/GenBank/DDBJ databases">
        <title>Streptomyces venezuelae.</title>
        <authorList>
            <person name="Kim W."/>
            <person name="Lee N."/>
            <person name="Cho B.-K."/>
        </authorList>
    </citation>
    <scope>NUCLEOTIDE SEQUENCE [LARGE SCALE GENOMIC DNA]</scope>
    <source>
        <strain evidence="1 2">ATCC 14583</strain>
    </source>
</reference>